<comment type="similarity">
    <text evidence="1">Belongs to the AAA ATPase family. RarA/MGS1/WRNIP1 subfamily.</text>
</comment>
<dbReference type="Pfam" id="PF16193">
    <property type="entry name" value="AAA_assoc_2"/>
    <property type="match status" value="1"/>
</dbReference>
<dbReference type="EMBL" id="OZ022407">
    <property type="protein sequence ID" value="CAK9438650.1"/>
    <property type="molecule type" value="Genomic_DNA"/>
</dbReference>
<evidence type="ECO:0000256" key="2">
    <source>
        <dbReference type="ARBA" id="ARBA00022741"/>
    </source>
</evidence>
<proteinExistence type="inferred from homology"/>
<dbReference type="CDD" id="cd00009">
    <property type="entry name" value="AAA"/>
    <property type="match status" value="1"/>
</dbReference>
<dbReference type="InterPro" id="IPR032423">
    <property type="entry name" value="AAA_assoc_2"/>
</dbReference>
<feature type="compositionally biased region" description="Low complexity" evidence="4">
    <location>
        <begin position="135"/>
        <end position="144"/>
    </location>
</feature>
<evidence type="ECO:0000256" key="3">
    <source>
        <dbReference type="ARBA" id="ARBA00022840"/>
    </source>
</evidence>
<feature type="region of interest" description="Disordered" evidence="4">
    <location>
        <begin position="126"/>
        <end position="172"/>
    </location>
</feature>
<dbReference type="InterPro" id="IPR027417">
    <property type="entry name" value="P-loop_NTPase"/>
</dbReference>
<feature type="compositionally biased region" description="Low complexity" evidence="4">
    <location>
        <begin position="81"/>
        <end position="91"/>
    </location>
</feature>
<evidence type="ECO:0000259" key="5">
    <source>
        <dbReference type="SMART" id="SM00382"/>
    </source>
</evidence>
<evidence type="ECO:0000256" key="4">
    <source>
        <dbReference type="SAM" id="MobiDB-lite"/>
    </source>
</evidence>
<dbReference type="InterPro" id="IPR051314">
    <property type="entry name" value="AAA_ATPase_RarA/MGS1/WRNIP1"/>
</dbReference>
<dbReference type="Gene3D" id="1.10.8.60">
    <property type="match status" value="1"/>
</dbReference>
<dbReference type="Gene3D" id="3.40.50.300">
    <property type="entry name" value="P-loop containing nucleotide triphosphate hydrolases"/>
    <property type="match status" value="1"/>
</dbReference>
<dbReference type="RefSeq" id="XP_066829812.1">
    <property type="nucleotide sequence ID" value="XM_066972921.1"/>
</dbReference>
<gene>
    <name evidence="6" type="ORF">LODBEIA_P28740</name>
</gene>
<dbReference type="GeneID" id="92208070"/>
<feature type="region of interest" description="Disordered" evidence="4">
    <location>
        <begin position="59"/>
        <end position="112"/>
    </location>
</feature>
<dbReference type="SUPFAM" id="SSF52540">
    <property type="entry name" value="P-loop containing nucleoside triphosphate hydrolases"/>
    <property type="match status" value="1"/>
</dbReference>
<dbReference type="InterPro" id="IPR021886">
    <property type="entry name" value="MgsA_C"/>
</dbReference>
<organism evidence="6 7">
    <name type="scientific">Lodderomyces beijingensis</name>
    <dbReference type="NCBI Taxonomy" id="1775926"/>
    <lineage>
        <taxon>Eukaryota</taxon>
        <taxon>Fungi</taxon>
        <taxon>Dikarya</taxon>
        <taxon>Ascomycota</taxon>
        <taxon>Saccharomycotina</taxon>
        <taxon>Pichiomycetes</taxon>
        <taxon>Debaryomycetaceae</taxon>
        <taxon>Candida/Lodderomyces clade</taxon>
        <taxon>Lodderomyces</taxon>
    </lineage>
</organism>
<dbReference type="Gene3D" id="1.10.3710.10">
    <property type="entry name" value="DNA polymerase III clamp loader subunits, C-terminal domain"/>
    <property type="match status" value="1"/>
</dbReference>
<protein>
    <recommendedName>
        <fullName evidence="5">AAA+ ATPase domain-containing protein</fullName>
    </recommendedName>
</protein>
<dbReference type="InterPro" id="IPR008921">
    <property type="entry name" value="DNA_pol3_clamp-load_cplx_C"/>
</dbReference>
<dbReference type="InterPro" id="IPR003593">
    <property type="entry name" value="AAA+_ATPase"/>
</dbReference>
<reference evidence="6 7" key="1">
    <citation type="submission" date="2024-03" db="EMBL/GenBank/DDBJ databases">
        <authorList>
            <person name="Brejova B."/>
        </authorList>
    </citation>
    <scope>NUCLEOTIDE SEQUENCE [LARGE SCALE GENOMIC DNA]</scope>
    <source>
        <strain evidence="6 7">CBS 14171</strain>
    </source>
</reference>
<evidence type="ECO:0000256" key="1">
    <source>
        <dbReference type="ARBA" id="ARBA00008959"/>
    </source>
</evidence>
<dbReference type="SMART" id="SM00382">
    <property type="entry name" value="AAA"/>
    <property type="match status" value="1"/>
</dbReference>
<dbReference type="Pfam" id="PF00004">
    <property type="entry name" value="AAA"/>
    <property type="match status" value="1"/>
</dbReference>
<feature type="region of interest" description="Disordered" evidence="4">
    <location>
        <begin position="640"/>
        <end position="704"/>
    </location>
</feature>
<dbReference type="Pfam" id="PF12002">
    <property type="entry name" value="MgsA_C"/>
    <property type="match status" value="1"/>
</dbReference>
<evidence type="ECO:0000313" key="6">
    <source>
        <dbReference type="EMBL" id="CAK9438650.1"/>
    </source>
</evidence>
<dbReference type="SUPFAM" id="SSF48019">
    <property type="entry name" value="post-AAA+ oligomerization domain-like"/>
    <property type="match status" value="1"/>
</dbReference>
<evidence type="ECO:0000313" key="7">
    <source>
        <dbReference type="Proteomes" id="UP001497383"/>
    </source>
</evidence>
<sequence>MESICPICSRSIRASRLVRHVNSCLDNQSPDDEDGDTSTTSIELIDTKSRKRDMFSALGLRAGSAQTPVSNKKKRTRYEPSRQQSQQSSPRAVAGTDVKEEEAEKKNPAEAVTTLREEIIAVAGEEFEKRKERQQQSTAAAATSPDSKETPEQIRSQSEARDKQKHLAELRRRANIPLAHRLRPKTLDEFIGQEKLIGENAPLRNMIKADAVPSFLLWGPPGCGKTTMARIIAKSTNYKYAELSGADSNATSLKEAFTQAENLKRLTGQRTLLFLDEIHRYNKAVQDLLLPVIEKGTCTVIGATTENPSFTLNNALLSRAHTFVMEPLSTASIVRILTRALFDVNQLRKHLFNLHYMTLEDQAFQHIAELCMGDSRVALNVLETVNAYLSTESFAPKLDKNEGKQGVVKVTESGLKQILQSRDFHSIYDKKGDGHYDAISAFQKTIRGSDPDAAIFYLVKMLSGGEDPLFIMRRLIVIASEDIGLRDSSCLPFALAAKEALEFLGMPEGEIVLAHCTNKLALAPKSTKSYRSLRAAQGLLKEKPDITRLPVPIHLRNAPTALMKEMGFGEKYKYNPNYENGLIKQNYFPDGMQPVKLLEATHLGKMRDEEVSDEKYQQASAAVQDYESYKLRVKSHQREAKARNSKIASAQDDLDLPSEPELHQESFGVTTSSRDGEVFSDDPDSTNNFGKTYDEFLDRDSQPDYFDEVDDEEVREVEVGEIEDF</sequence>
<dbReference type="Proteomes" id="UP001497383">
    <property type="component" value="Chromosome 3"/>
</dbReference>
<feature type="compositionally biased region" description="Basic and acidic residues" evidence="4">
    <location>
        <begin position="692"/>
        <end position="702"/>
    </location>
</feature>
<dbReference type="PANTHER" id="PTHR13779">
    <property type="entry name" value="WERNER HELICASE-INTERACTING PROTEIN 1 FAMILY MEMBER"/>
    <property type="match status" value="1"/>
</dbReference>
<dbReference type="Gene3D" id="1.20.272.10">
    <property type="match status" value="1"/>
</dbReference>
<dbReference type="PANTHER" id="PTHR13779:SF7">
    <property type="entry name" value="ATPASE WRNIP1"/>
    <property type="match status" value="1"/>
</dbReference>
<keyword evidence="2" id="KW-0547">Nucleotide-binding</keyword>
<feature type="domain" description="AAA+ ATPase" evidence="5">
    <location>
        <begin position="211"/>
        <end position="330"/>
    </location>
</feature>
<keyword evidence="3" id="KW-0067">ATP-binding</keyword>
<accession>A0ABP0ZKI3</accession>
<feature type="compositionally biased region" description="Basic and acidic residues" evidence="4">
    <location>
        <begin position="146"/>
        <end position="172"/>
    </location>
</feature>
<dbReference type="CDD" id="cd18139">
    <property type="entry name" value="HLD_clamp_RarA"/>
    <property type="match status" value="1"/>
</dbReference>
<dbReference type="InterPro" id="IPR003959">
    <property type="entry name" value="ATPase_AAA_core"/>
</dbReference>
<keyword evidence="7" id="KW-1185">Reference proteome</keyword>
<name>A0ABP0ZKI3_9ASCO</name>